<dbReference type="PANTHER" id="PTHR46268:SF6">
    <property type="entry name" value="UNIVERSAL STRESS PROTEIN UP12"/>
    <property type="match status" value="1"/>
</dbReference>
<reference evidence="3 4" key="1">
    <citation type="submission" date="2016-09" db="EMBL/GenBank/DDBJ databases">
        <title>Couchioplanes caeruleus draft genome sequence.</title>
        <authorList>
            <person name="Sheehan J."/>
            <person name="Caffrey P."/>
        </authorList>
    </citation>
    <scope>NUCLEOTIDE SEQUENCE [LARGE SCALE GENOMIC DNA]</scope>
    <source>
        <strain evidence="3 4">DSM 43634</strain>
    </source>
</reference>
<dbReference type="Pfam" id="PF00582">
    <property type="entry name" value="Usp"/>
    <property type="match status" value="2"/>
</dbReference>
<dbReference type="EMBL" id="MEIA01000241">
    <property type="protein sequence ID" value="OJF12094.1"/>
    <property type="molecule type" value="Genomic_DNA"/>
</dbReference>
<evidence type="ECO:0000256" key="1">
    <source>
        <dbReference type="ARBA" id="ARBA00008791"/>
    </source>
</evidence>
<accession>A0A1K0GIL6</accession>
<organism evidence="3 4">
    <name type="scientific">Couchioplanes caeruleus subsp. caeruleus</name>
    <dbReference type="NCBI Taxonomy" id="56427"/>
    <lineage>
        <taxon>Bacteria</taxon>
        <taxon>Bacillati</taxon>
        <taxon>Actinomycetota</taxon>
        <taxon>Actinomycetes</taxon>
        <taxon>Micromonosporales</taxon>
        <taxon>Micromonosporaceae</taxon>
        <taxon>Couchioplanes</taxon>
    </lineage>
</organism>
<evidence type="ECO:0000259" key="2">
    <source>
        <dbReference type="Pfam" id="PF00582"/>
    </source>
</evidence>
<comment type="similarity">
    <text evidence="1">Belongs to the universal stress protein A family.</text>
</comment>
<dbReference type="SUPFAM" id="SSF52402">
    <property type="entry name" value="Adenine nucleotide alpha hydrolases-like"/>
    <property type="match status" value="2"/>
</dbReference>
<dbReference type="Gene3D" id="3.40.50.620">
    <property type="entry name" value="HUPs"/>
    <property type="match status" value="2"/>
</dbReference>
<dbReference type="AlphaFoldDB" id="A0A1K0GIL6"/>
<dbReference type="PANTHER" id="PTHR46268">
    <property type="entry name" value="STRESS RESPONSE PROTEIN NHAX"/>
    <property type="match status" value="1"/>
</dbReference>
<gene>
    <name evidence="3" type="ORF">BG844_22545</name>
</gene>
<proteinExistence type="inferred from homology"/>
<evidence type="ECO:0000313" key="4">
    <source>
        <dbReference type="Proteomes" id="UP000182486"/>
    </source>
</evidence>
<keyword evidence="4" id="KW-1185">Reference proteome</keyword>
<protein>
    <recommendedName>
        <fullName evidence="2">UspA domain-containing protein</fullName>
    </recommendedName>
</protein>
<name>A0A1K0GIL6_9ACTN</name>
<dbReference type="Proteomes" id="UP000182486">
    <property type="component" value="Unassembled WGS sequence"/>
</dbReference>
<evidence type="ECO:0000313" key="3">
    <source>
        <dbReference type="EMBL" id="OJF12094.1"/>
    </source>
</evidence>
<dbReference type="InterPro" id="IPR006016">
    <property type="entry name" value="UspA"/>
</dbReference>
<comment type="caution">
    <text evidence="3">The sequence shown here is derived from an EMBL/GenBank/DDBJ whole genome shotgun (WGS) entry which is preliminary data.</text>
</comment>
<feature type="domain" description="UspA" evidence="2">
    <location>
        <begin position="6"/>
        <end position="131"/>
    </location>
</feature>
<dbReference type="InterPro" id="IPR014729">
    <property type="entry name" value="Rossmann-like_a/b/a_fold"/>
</dbReference>
<dbReference type="CDD" id="cd00293">
    <property type="entry name" value="USP-like"/>
    <property type="match status" value="1"/>
</dbReference>
<feature type="domain" description="UspA" evidence="2">
    <location>
        <begin position="145"/>
        <end position="281"/>
    </location>
</feature>
<sequence>MITMGRSIAVGIGGACGWQALAWATEEAERTGDRLVLLHVCAPGSPLDKAAEIPTPAEVELFDPPLARAYTTTQTRLGGQRVALRIRSGEPAARLVDASTGVRLLVIGAGVGGRTVRRVLRHAHCPVVAVRPETRSPHGSPLTGHVVIGVDGTAAGRTAMEFAFHHAATHRLPLAAVRVSEASRDDYFSDDVTLSTHFAVEPAALELLAAETEPWALKCPTVPVRRAVLHGRVVDCLVRAGLGARLLVVGDKRRGAVGRARTGDVPLTVATEAPCPVAVVPLDQREADPL</sequence>